<evidence type="ECO:0000256" key="7">
    <source>
        <dbReference type="ARBA" id="ARBA00035120"/>
    </source>
</evidence>
<dbReference type="eggNOG" id="COG0239">
    <property type="taxonomic scope" value="Bacteria"/>
</dbReference>
<keyword evidence="2 10" id="KW-1003">Cell membrane</keyword>
<feature type="binding site" evidence="10">
    <location>
        <position position="75"/>
    </location>
    <ligand>
        <name>Na(+)</name>
        <dbReference type="ChEBI" id="CHEBI:29101"/>
        <note>structural</note>
    </ligand>
</feature>
<dbReference type="OrthoDB" id="9815830at2"/>
<evidence type="ECO:0000256" key="6">
    <source>
        <dbReference type="ARBA" id="ARBA00023303"/>
    </source>
</evidence>
<keyword evidence="10" id="KW-0406">Ion transport</keyword>
<keyword evidence="5 10" id="KW-0472">Membrane</keyword>
<feature type="binding site" evidence="10">
    <location>
        <position position="78"/>
    </location>
    <ligand>
        <name>Na(+)</name>
        <dbReference type="ChEBI" id="CHEBI:29101"/>
        <note>structural</note>
    </ligand>
</feature>
<dbReference type="Proteomes" id="UP000036923">
    <property type="component" value="Unassembled WGS sequence"/>
</dbReference>
<dbReference type="GO" id="GO:0062054">
    <property type="term" value="F:fluoride channel activity"/>
    <property type="evidence" value="ECO:0007669"/>
    <property type="project" value="UniProtKB-UniRule"/>
</dbReference>
<evidence type="ECO:0000256" key="9">
    <source>
        <dbReference type="ARBA" id="ARBA00049940"/>
    </source>
</evidence>
<dbReference type="NCBIfam" id="TIGR00494">
    <property type="entry name" value="crcB"/>
    <property type="match status" value="1"/>
</dbReference>
<keyword evidence="10" id="KW-0479">Metal-binding</keyword>
<comment type="function">
    <text evidence="9 10">Fluoride-specific ion channel. Important for reducing fluoride concentration in the cell, thus reducing its toxicity.</text>
</comment>
<keyword evidence="3 10" id="KW-0812">Transmembrane</keyword>
<evidence type="ECO:0000256" key="8">
    <source>
        <dbReference type="ARBA" id="ARBA00035585"/>
    </source>
</evidence>
<evidence type="ECO:0000256" key="10">
    <source>
        <dbReference type="HAMAP-Rule" id="MF_00454"/>
    </source>
</evidence>
<comment type="similarity">
    <text evidence="7 10">Belongs to the fluoride channel Fluc/FEX (TC 1.A.43) family.</text>
</comment>
<evidence type="ECO:0000256" key="3">
    <source>
        <dbReference type="ARBA" id="ARBA00022692"/>
    </source>
</evidence>
<feature type="transmembrane region" description="Helical" evidence="10">
    <location>
        <begin position="96"/>
        <end position="116"/>
    </location>
</feature>
<dbReference type="PANTHER" id="PTHR28259">
    <property type="entry name" value="FLUORIDE EXPORT PROTEIN 1-RELATED"/>
    <property type="match status" value="1"/>
</dbReference>
<evidence type="ECO:0000313" key="11">
    <source>
        <dbReference type="EMBL" id="KNY26822.1"/>
    </source>
</evidence>
<comment type="activity regulation">
    <text evidence="10">Na(+) is not transported, but it plays an essential structural role and its presence is essential for fluoride channel function.</text>
</comment>
<keyword evidence="12" id="KW-1185">Reference proteome</keyword>
<name>A0A0L6JN76_9FIRM</name>
<dbReference type="GO" id="GO:0005886">
    <property type="term" value="C:plasma membrane"/>
    <property type="evidence" value="ECO:0007669"/>
    <property type="project" value="UniProtKB-SubCell"/>
</dbReference>
<dbReference type="GO" id="GO:0046872">
    <property type="term" value="F:metal ion binding"/>
    <property type="evidence" value="ECO:0007669"/>
    <property type="project" value="UniProtKB-KW"/>
</dbReference>
<evidence type="ECO:0000256" key="4">
    <source>
        <dbReference type="ARBA" id="ARBA00022989"/>
    </source>
</evidence>
<keyword evidence="4 10" id="KW-1133">Transmembrane helix</keyword>
<gene>
    <name evidence="10" type="primary">fluC</name>
    <name evidence="10" type="synonym">crcB</name>
    <name evidence="11" type="ORF">Bccel_2087</name>
</gene>
<evidence type="ECO:0000256" key="5">
    <source>
        <dbReference type="ARBA" id="ARBA00023136"/>
    </source>
</evidence>
<dbReference type="PANTHER" id="PTHR28259:SF1">
    <property type="entry name" value="FLUORIDE EXPORT PROTEIN 1-RELATED"/>
    <property type="match status" value="1"/>
</dbReference>
<accession>A0A0L6JN76</accession>
<evidence type="ECO:0000256" key="1">
    <source>
        <dbReference type="ARBA" id="ARBA00004651"/>
    </source>
</evidence>
<dbReference type="HAMAP" id="MF_00454">
    <property type="entry name" value="FluC"/>
    <property type="match status" value="1"/>
</dbReference>
<organism evidence="11 12">
    <name type="scientific">Pseudobacteroides cellulosolvens ATCC 35603 = DSM 2933</name>
    <dbReference type="NCBI Taxonomy" id="398512"/>
    <lineage>
        <taxon>Bacteria</taxon>
        <taxon>Bacillati</taxon>
        <taxon>Bacillota</taxon>
        <taxon>Clostridia</taxon>
        <taxon>Eubacteriales</taxon>
        <taxon>Oscillospiraceae</taxon>
        <taxon>Pseudobacteroides</taxon>
    </lineage>
</organism>
<dbReference type="RefSeq" id="WP_036947049.1">
    <property type="nucleotide sequence ID" value="NZ_KN050764.1"/>
</dbReference>
<keyword evidence="10" id="KW-0813">Transport</keyword>
<evidence type="ECO:0000313" key="12">
    <source>
        <dbReference type="Proteomes" id="UP000036923"/>
    </source>
</evidence>
<keyword evidence="6 10" id="KW-0407">Ion channel</keyword>
<dbReference type="InterPro" id="IPR003691">
    <property type="entry name" value="FluC"/>
</dbReference>
<sequence>MNKILLAGCGGFIGASARYIISIASTKLLPSNFPYGTFIVNVIGCFLIGVIMEMSYRYGNISDNMKVFLTTGILGGLTTFSTFSNETVELFLKGKTITSILNVLLNVILCLVGVYIGKMIISKTL</sequence>
<keyword evidence="10" id="KW-0915">Sodium</keyword>
<dbReference type="AlphaFoldDB" id="A0A0L6JN76"/>
<dbReference type="GO" id="GO:0140114">
    <property type="term" value="P:cellular detoxification of fluoride"/>
    <property type="evidence" value="ECO:0007669"/>
    <property type="project" value="UniProtKB-UniRule"/>
</dbReference>
<comment type="caution">
    <text evidence="11">The sequence shown here is derived from an EMBL/GenBank/DDBJ whole genome shotgun (WGS) entry which is preliminary data.</text>
</comment>
<feature type="transmembrane region" description="Helical" evidence="10">
    <location>
        <begin position="33"/>
        <end position="55"/>
    </location>
</feature>
<evidence type="ECO:0000256" key="2">
    <source>
        <dbReference type="ARBA" id="ARBA00022475"/>
    </source>
</evidence>
<comment type="subcellular location">
    <subcellularLocation>
        <location evidence="1 10">Cell membrane</location>
        <topology evidence="1 10">Multi-pass membrane protein</topology>
    </subcellularLocation>
</comment>
<dbReference type="EMBL" id="LGTC01000001">
    <property type="protein sequence ID" value="KNY26822.1"/>
    <property type="molecule type" value="Genomic_DNA"/>
</dbReference>
<comment type="catalytic activity">
    <reaction evidence="8">
        <text>fluoride(in) = fluoride(out)</text>
        <dbReference type="Rhea" id="RHEA:76159"/>
        <dbReference type="ChEBI" id="CHEBI:17051"/>
    </reaction>
    <physiologicalReaction direction="left-to-right" evidence="8">
        <dbReference type="Rhea" id="RHEA:76160"/>
    </physiologicalReaction>
</comment>
<protein>
    <recommendedName>
        <fullName evidence="10">Fluoride-specific ion channel FluC</fullName>
    </recommendedName>
</protein>
<dbReference type="Pfam" id="PF02537">
    <property type="entry name" value="CRCB"/>
    <property type="match status" value="1"/>
</dbReference>
<feature type="transmembrane region" description="Helical" evidence="10">
    <location>
        <begin position="67"/>
        <end position="84"/>
    </location>
</feature>
<proteinExistence type="inferred from homology"/>
<reference evidence="12" key="1">
    <citation type="submission" date="2015-07" db="EMBL/GenBank/DDBJ databases">
        <title>Near-Complete Genome Sequence of the Cellulolytic Bacterium Bacteroides (Pseudobacteroides) cellulosolvens ATCC 35603.</title>
        <authorList>
            <person name="Dassa B."/>
            <person name="Utturkar S.M."/>
            <person name="Klingeman D.M."/>
            <person name="Hurt R.A."/>
            <person name="Keller M."/>
            <person name="Xu J."/>
            <person name="Reddy Y.H.K."/>
            <person name="Borovok I."/>
            <person name="Grinberg I.R."/>
            <person name="Lamed R."/>
            <person name="Zhivin O."/>
            <person name="Bayer E.A."/>
            <person name="Brown S.D."/>
        </authorList>
    </citation>
    <scope>NUCLEOTIDE SEQUENCE [LARGE SCALE GENOMIC DNA]</scope>
    <source>
        <strain evidence="12">DSM 2933</strain>
    </source>
</reference>